<accession>A0AA87DYE9</accession>
<proteinExistence type="predicted"/>
<reference evidence="1 2" key="1">
    <citation type="submission" date="2011-03" db="EMBL/GenBank/DDBJ databases">
        <title>The Genome Sequence of Gemella haemolysans M341.</title>
        <authorList>
            <consortium name="The Broad Institute Genome Sequencing Platform"/>
            <consortium name="The Broad Institute Genome Sequencing Center for Infectious Disease"/>
            <person name="Earl A."/>
            <person name="Ward D."/>
            <person name="Feldgarden M."/>
            <person name="Gevers D."/>
            <person name="Sibley C.D."/>
            <person name="Field T.R."/>
            <person name="Grinwis M."/>
            <person name="Eshaghurshan C.S."/>
            <person name="Surette M.G."/>
            <person name="Young S.K."/>
            <person name="Zeng Q."/>
            <person name="Gargeya S."/>
            <person name="Fitzgerald M."/>
            <person name="Haas B."/>
            <person name="Abouelleil A."/>
            <person name="Alvarado L."/>
            <person name="Arachchi H.M."/>
            <person name="Berlin A."/>
            <person name="Brown A."/>
            <person name="Chapman S.B."/>
            <person name="Chen Z."/>
            <person name="Dunbar C."/>
            <person name="Freedman E."/>
            <person name="Gearin G."/>
            <person name="Gellesch M."/>
            <person name="Goldberg J."/>
            <person name="Griggs A."/>
            <person name="Gujja S."/>
            <person name="Heilman E.R."/>
            <person name="Heiman D."/>
            <person name="Howarth C."/>
            <person name="Larson L."/>
            <person name="Lui A."/>
            <person name="MacDonald P.J.P."/>
            <person name="Mehta T."/>
            <person name="Montmayeur A."/>
            <person name="Murphy C."/>
            <person name="Neiman D."/>
            <person name="Pearson M."/>
            <person name="Priest M."/>
            <person name="Roberts A."/>
            <person name="Saif S."/>
            <person name="Shea T."/>
            <person name="Shenoy N."/>
            <person name="Sisk P."/>
            <person name="Stolte C."/>
            <person name="Sykes S."/>
            <person name="White J."/>
            <person name="Yandava C."/>
            <person name="Wortman J."/>
            <person name="Nusbaum C."/>
            <person name="Birren B."/>
        </authorList>
    </citation>
    <scope>NUCLEOTIDE SEQUENCE [LARGE SCALE GENOMIC DNA]</scope>
    <source>
        <strain evidence="1 2">M341</strain>
    </source>
</reference>
<dbReference type="Proteomes" id="UP000004773">
    <property type="component" value="Unassembled WGS sequence"/>
</dbReference>
<sequence>MATITFSIWRLLKENINSGLRWEYPNKEDFPEELDENEDSPKGIDHILVRREGDGVFFAIESGSAEPRDDFVIDINSKVKRENPRKETEIELLKQLFVYYDFKTNLLYLSDIRFKKHFEHIIHKITGNNYILKGMYKGKDTFLDIIKTVEEIKFSTQNNLFSTDSKKKTALVDLTGVTDDIDLTLDIKANSHRFRPIKLIKELMEEEDRYALSGLLIRGKDEKGFECIYNQENFIMKIDISAEKNSGKFDAEDVKVNLQREIKELANDRAK</sequence>
<dbReference type="AlphaFoldDB" id="A0AA87DYE9"/>
<protein>
    <submittedName>
        <fullName evidence="1">Uncharacterized protein</fullName>
    </submittedName>
</protein>
<evidence type="ECO:0000313" key="2">
    <source>
        <dbReference type="Proteomes" id="UP000004773"/>
    </source>
</evidence>
<name>A0AA87DYE9_9BACL</name>
<evidence type="ECO:0000313" key="1">
    <source>
        <dbReference type="EMBL" id="EGF88099.1"/>
    </source>
</evidence>
<dbReference type="EMBL" id="ACRO01000020">
    <property type="protein sequence ID" value="EGF88099.1"/>
    <property type="molecule type" value="Genomic_DNA"/>
</dbReference>
<dbReference type="RefSeq" id="WP_003147329.1">
    <property type="nucleotide sequence ID" value="NZ_GL883583.1"/>
</dbReference>
<comment type="caution">
    <text evidence="1">The sequence shown here is derived from an EMBL/GenBank/DDBJ whole genome shotgun (WGS) entry which is preliminary data.</text>
</comment>
<organism evidence="1 2">
    <name type="scientific">Gemella haemolysans M341</name>
    <dbReference type="NCBI Taxonomy" id="562981"/>
    <lineage>
        <taxon>Bacteria</taxon>
        <taxon>Bacillati</taxon>
        <taxon>Bacillota</taxon>
        <taxon>Bacilli</taxon>
        <taxon>Bacillales</taxon>
        <taxon>Gemellaceae</taxon>
        <taxon>Gemella</taxon>
    </lineage>
</organism>
<gene>
    <name evidence="1" type="ORF">HMPREF0428_01214</name>
</gene>